<evidence type="ECO:0000256" key="2">
    <source>
        <dbReference type="ARBA" id="ARBA00022475"/>
    </source>
</evidence>
<dbReference type="SUPFAM" id="SSF52833">
    <property type="entry name" value="Thioredoxin-like"/>
    <property type="match status" value="1"/>
</dbReference>
<dbReference type="InterPro" id="IPR036929">
    <property type="entry name" value="DsbDN_sf"/>
</dbReference>
<sequence>MLSRLSAGNRRSSVWMRMHGAMCAGRARAARCVHAAWLGFVMLVAAAALLAGPAQAEEDFLDPADAFVLTAAMANPTELQVHFRIAPDYYMYRGRFGFEADAPVAGEPIFPRGTVKYDPTFDEDMEVYHEQVTIRLPLQAGAAQPVPLRITGQGCANAGLCYPPMTFTLHLVPVEQGYALQGKEAVESVPPPRDEVTPARAAQPLDGAASSGDAGLGGVLGLGDTGLASHLAGIGWAELVGLALLFGVLLTFTPCVLPMVPIVLAVVAGDAGRGSRWRGLGLAACYVLGMSVVYTALGVAAGLIGASLAAWLQTPWVLAVFAVLLALLALAMFDVYTFQAPANLQASLSQRAARIPGGRWGGAFLIGMVSALIVGPCVAAPLAGVLLFISQTGDVVLGGSALFAMAWGQGLLLLVLGATSGALMPRSGPWMDGMKQFFGMLLLATAWWMVQPVVPAWLGLLGWAFLGLCAAVLLGTFGGHANTQAPSGAAALWRGLRRALGLLLAVWSILLLVGLAGGARDLFRPLAPFAATAIGASAGGSSAALPGGEAPAFTRVSSLAELDRLVAESDKPVMLDFYADWCVSCIEMERFTFSEPQVAQRMSNFLLLQADVTANTQDDRELLRRFSLFGPPGIIFFDRQGRELDQRVVGFQNAARFGAVLDGVIQKSG</sequence>
<dbReference type="NCBIfam" id="NF001419">
    <property type="entry name" value="PRK00293.1"/>
    <property type="match status" value="1"/>
</dbReference>
<keyword evidence="5 7" id="KW-1133">Transmembrane helix</keyword>
<feature type="domain" description="Thioredoxin" evidence="8">
    <location>
        <begin position="544"/>
        <end position="666"/>
    </location>
</feature>
<dbReference type="InterPro" id="IPR003834">
    <property type="entry name" value="Cyt_c_assmbl_TM_dom"/>
</dbReference>
<dbReference type="InterPro" id="IPR013766">
    <property type="entry name" value="Thioredoxin_domain"/>
</dbReference>
<dbReference type="GO" id="GO:0015035">
    <property type="term" value="F:protein-disulfide reductase activity"/>
    <property type="evidence" value="ECO:0007669"/>
    <property type="project" value="TreeGrafter"/>
</dbReference>
<comment type="caution">
    <text evidence="9">The sequence shown here is derived from an EMBL/GenBank/DDBJ whole genome shotgun (WGS) entry which is preliminary data.</text>
</comment>
<accession>A0A2U1CP37</accession>
<dbReference type="SUPFAM" id="SSF74863">
    <property type="entry name" value="Thiol:disulfide interchange protein DsbD, N-terminal domain (DsbD-alpha)"/>
    <property type="match status" value="1"/>
</dbReference>
<keyword evidence="6 7" id="KW-0472">Membrane</keyword>
<reference evidence="9 10" key="1">
    <citation type="submission" date="2018-04" db="EMBL/GenBank/DDBJ databases">
        <title>Genomic Encyclopedia of Type Strains, Phase IV (KMG-IV): sequencing the most valuable type-strain genomes for metagenomic binning, comparative biology and taxonomic classification.</title>
        <authorList>
            <person name="Goeker M."/>
        </authorList>
    </citation>
    <scope>NUCLEOTIDE SEQUENCE [LARGE SCALE GENOMIC DNA]</scope>
    <source>
        <strain evidence="9 10">DSM 10065</strain>
    </source>
</reference>
<feature type="transmembrane region" description="Helical" evidence="7">
    <location>
        <begin position="437"/>
        <end position="454"/>
    </location>
</feature>
<dbReference type="PANTHER" id="PTHR32234:SF0">
    <property type="entry name" value="THIOL:DISULFIDE INTERCHANGE PROTEIN DSBD"/>
    <property type="match status" value="1"/>
</dbReference>
<dbReference type="GO" id="GO:0017004">
    <property type="term" value="P:cytochrome complex assembly"/>
    <property type="evidence" value="ECO:0007669"/>
    <property type="project" value="UniProtKB-KW"/>
</dbReference>
<evidence type="ECO:0000313" key="10">
    <source>
        <dbReference type="Proteomes" id="UP000246145"/>
    </source>
</evidence>
<feature type="transmembrane region" description="Helical" evidence="7">
    <location>
        <begin position="499"/>
        <end position="519"/>
    </location>
</feature>
<dbReference type="Proteomes" id="UP000246145">
    <property type="component" value="Unassembled WGS sequence"/>
</dbReference>
<dbReference type="STRING" id="1231391.GCA_000308195_01672"/>
<protein>
    <submittedName>
        <fullName evidence="9">Thiol:disulfide interchange protein DsbD</fullName>
    </submittedName>
</protein>
<name>A0A2U1CP37_9BURK</name>
<organism evidence="9 10">
    <name type="scientific">Pusillimonas noertemannii</name>
    <dbReference type="NCBI Taxonomy" id="305977"/>
    <lineage>
        <taxon>Bacteria</taxon>
        <taxon>Pseudomonadati</taxon>
        <taxon>Pseudomonadota</taxon>
        <taxon>Betaproteobacteria</taxon>
        <taxon>Burkholderiales</taxon>
        <taxon>Alcaligenaceae</taxon>
        <taxon>Pusillimonas</taxon>
    </lineage>
</organism>
<keyword evidence="4" id="KW-0201">Cytochrome c-type biogenesis</keyword>
<keyword evidence="10" id="KW-1185">Reference proteome</keyword>
<dbReference type="InterPro" id="IPR028250">
    <property type="entry name" value="DsbDN"/>
</dbReference>
<gene>
    <name evidence="9" type="ORF">C7440_0040</name>
</gene>
<dbReference type="Gene3D" id="2.60.40.1250">
    <property type="entry name" value="Thiol:disulfide interchange protein DsbD, N-terminal domain"/>
    <property type="match status" value="1"/>
</dbReference>
<dbReference type="Gene3D" id="3.40.30.10">
    <property type="entry name" value="Glutaredoxin"/>
    <property type="match status" value="1"/>
</dbReference>
<dbReference type="RefSeq" id="WP_116516999.1">
    <property type="nucleotide sequence ID" value="NZ_JACCEX010000001.1"/>
</dbReference>
<dbReference type="PROSITE" id="PS51352">
    <property type="entry name" value="THIOREDOXIN_2"/>
    <property type="match status" value="1"/>
</dbReference>
<feature type="transmembrane region" description="Helical" evidence="7">
    <location>
        <begin position="460"/>
        <end position="478"/>
    </location>
</feature>
<proteinExistence type="predicted"/>
<keyword evidence="3 7" id="KW-0812">Transmembrane</keyword>
<dbReference type="EMBL" id="QEKO01000001">
    <property type="protein sequence ID" value="PVY67657.1"/>
    <property type="molecule type" value="Genomic_DNA"/>
</dbReference>
<feature type="transmembrane region" description="Helical" evidence="7">
    <location>
        <begin position="239"/>
        <end position="268"/>
    </location>
</feature>
<dbReference type="GO" id="GO:0045454">
    <property type="term" value="P:cell redox homeostasis"/>
    <property type="evidence" value="ECO:0007669"/>
    <property type="project" value="TreeGrafter"/>
</dbReference>
<dbReference type="Pfam" id="PF13899">
    <property type="entry name" value="Thioredoxin_7"/>
    <property type="match status" value="1"/>
</dbReference>
<dbReference type="AlphaFoldDB" id="A0A2U1CP37"/>
<evidence type="ECO:0000256" key="6">
    <source>
        <dbReference type="ARBA" id="ARBA00023136"/>
    </source>
</evidence>
<evidence type="ECO:0000256" key="3">
    <source>
        <dbReference type="ARBA" id="ARBA00022692"/>
    </source>
</evidence>
<evidence type="ECO:0000313" key="9">
    <source>
        <dbReference type="EMBL" id="PVY67657.1"/>
    </source>
</evidence>
<evidence type="ECO:0000256" key="7">
    <source>
        <dbReference type="SAM" id="Phobius"/>
    </source>
</evidence>
<feature type="transmembrane region" description="Helical" evidence="7">
    <location>
        <begin position="360"/>
        <end position="389"/>
    </location>
</feature>
<dbReference type="OrthoDB" id="9811036at2"/>
<feature type="transmembrane region" description="Helical" evidence="7">
    <location>
        <begin position="280"/>
        <end position="304"/>
    </location>
</feature>
<evidence type="ECO:0000256" key="5">
    <source>
        <dbReference type="ARBA" id="ARBA00022989"/>
    </source>
</evidence>
<dbReference type="InterPro" id="IPR035671">
    <property type="entry name" value="DsbD_gamma"/>
</dbReference>
<feature type="transmembrane region" description="Helical" evidence="7">
    <location>
        <begin position="395"/>
        <end position="416"/>
    </location>
</feature>
<evidence type="ECO:0000256" key="1">
    <source>
        <dbReference type="ARBA" id="ARBA00004651"/>
    </source>
</evidence>
<evidence type="ECO:0000259" key="8">
    <source>
        <dbReference type="PROSITE" id="PS51352"/>
    </source>
</evidence>
<dbReference type="CDD" id="cd02953">
    <property type="entry name" value="DsbDgamma"/>
    <property type="match status" value="1"/>
</dbReference>
<dbReference type="GO" id="GO:0005886">
    <property type="term" value="C:plasma membrane"/>
    <property type="evidence" value="ECO:0007669"/>
    <property type="project" value="UniProtKB-SubCell"/>
</dbReference>
<dbReference type="Pfam" id="PF02683">
    <property type="entry name" value="DsbD_TM"/>
    <property type="match status" value="1"/>
</dbReference>
<dbReference type="Pfam" id="PF11412">
    <property type="entry name" value="DsbD_N"/>
    <property type="match status" value="1"/>
</dbReference>
<evidence type="ECO:0000256" key="4">
    <source>
        <dbReference type="ARBA" id="ARBA00022748"/>
    </source>
</evidence>
<comment type="subcellular location">
    <subcellularLocation>
        <location evidence="1">Cell membrane</location>
        <topology evidence="1">Multi-pass membrane protein</topology>
    </subcellularLocation>
</comment>
<dbReference type="PANTHER" id="PTHR32234">
    <property type="entry name" value="THIOL:DISULFIDE INTERCHANGE PROTEIN DSBD"/>
    <property type="match status" value="1"/>
</dbReference>
<feature type="transmembrane region" description="Helical" evidence="7">
    <location>
        <begin position="316"/>
        <end position="339"/>
    </location>
</feature>
<keyword evidence="2" id="KW-1003">Cell membrane</keyword>
<dbReference type="InterPro" id="IPR036249">
    <property type="entry name" value="Thioredoxin-like_sf"/>
</dbReference>